<dbReference type="GO" id="GO:0005886">
    <property type="term" value="C:plasma membrane"/>
    <property type="evidence" value="ECO:0007669"/>
    <property type="project" value="TreeGrafter"/>
</dbReference>
<evidence type="ECO:0000256" key="2">
    <source>
        <dbReference type="ARBA" id="ARBA00022729"/>
    </source>
</evidence>
<evidence type="ECO:0000313" key="5">
    <source>
        <dbReference type="Proteomes" id="UP001159042"/>
    </source>
</evidence>
<dbReference type="SMART" id="SM00369">
    <property type="entry name" value="LRR_TYP"/>
    <property type="match status" value="7"/>
</dbReference>
<organism evidence="4 5">
    <name type="scientific">Exocentrus adspersus</name>
    <dbReference type="NCBI Taxonomy" id="1586481"/>
    <lineage>
        <taxon>Eukaryota</taxon>
        <taxon>Metazoa</taxon>
        <taxon>Ecdysozoa</taxon>
        <taxon>Arthropoda</taxon>
        <taxon>Hexapoda</taxon>
        <taxon>Insecta</taxon>
        <taxon>Pterygota</taxon>
        <taxon>Neoptera</taxon>
        <taxon>Endopterygota</taxon>
        <taxon>Coleoptera</taxon>
        <taxon>Polyphaga</taxon>
        <taxon>Cucujiformia</taxon>
        <taxon>Chrysomeloidea</taxon>
        <taxon>Cerambycidae</taxon>
        <taxon>Lamiinae</taxon>
        <taxon>Acanthocinini</taxon>
        <taxon>Exocentrus</taxon>
    </lineage>
</organism>
<evidence type="ECO:0000256" key="3">
    <source>
        <dbReference type="ARBA" id="ARBA00022737"/>
    </source>
</evidence>
<dbReference type="PANTHER" id="PTHR24369">
    <property type="entry name" value="ANTIGEN BSP, PUTATIVE-RELATED"/>
    <property type="match status" value="1"/>
</dbReference>
<keyword evidence="1" id="KW-0433">Leucine-rich repeat</keyword>
<keyword evidence="3" id="KW-0677">Repeat</keyword>
<dbReference type="PANTHER" id="PTHR24369:SF210">
    <property type="entry name" value="CHAOPTIN-RELATED"/>
    <property type="match status" value="1"/>
</dbReference>
<reference evidence="4 5" key="1">
    <citation type="journal article" date="2023" name="Insect Mol. Biol.">
        <title>Genome sequencing provides insights into the evolution of gene families encoding plant cell wall-degrading enzymes in longhorned beetles.</title>
        <authorList>
            <person name="Shin N.R."/>
            <person name="Okamura Y."/>
            <person name="Kirsch R."/>
            <person name="Pauchet Y."/>
        </authorList>
    </citation>
    <scope>NUCLEOTIDE SEQUENCE [LARGE SCALE GENOMIC DNA]</scope>
    <source>
        <strain evidence="4">EAD_L_NR</strain>
    </source>
</reference>
<dbReference type="Proteomes" id="UP001159042">
    <property type="component" value="Unassembled WGS sequence"/>
</dbReference>
<dbReference type="PRINTS" id="PR00019">
    <property type="entry name" value="LEURICHRPT"/>
</dbReference>
<dbReference type="AlphaFoldDB" id="A0AAV8W7B0"/>
<evidence type="ECO:0000313" key="4">
    <source>
        <dbReference type="EMBL" id="KAJ8922540.1"/>
    </source>
</evidence>
<sequence length="285" mass="31516">MQPLSLVLVIVTFKSSYQWCRSTVGVTTCGSEKLLENKPLKLDDYKRLLEFEAGTLEEIPTGSFQFLPELSVLHISNNRVKNLEKGAFDGLQQLQKLVLYNNDLRVIKQGVFRNCRNLKSLDLGQNEISDVETNAFADLPSLEELNLGFNNLQTVPADVNKIKSLLSLKLNNNKLSSLEADAFNHLNKLEVLDLSDNQISVIPNGAFAGLSKLKELNLKSNYISKLNVQNVLSDLRSLAVVKLSINPFTCRDLNSIISSFGSKGVEVAPGFSKSKDTINGIGCKK</sequence>
<name>A0AAV8W7B0_9CUCU</name>
<dbReference type="EMBL" id="JANEYG010000006">
    <property type="protein sequence ID" value="KAJ8922540.1"/>
    <property type="molecule type" value="Genomic_DNA"/>
</dbReference>
<dbReference type="PROSITE" id="PS51450">
    <property type="entry name" value="LRR"/>
    <property type="match status" value="3"/>
</dbReference>
<dbReference type="Pfam" id="PF13855">
    <property type="entry name" value="LRR_8"/>
    <property type="match status" value="2"/>
</dbReference>
<proteinExistence type="predicted"/>
<dbReference type="FunFam" id="3.80.10.10:FF:001164">
    <property type="entry name" value="GH01279p"/>
    <property type="match status" value="1"/>
</dbReference>
<gene>
    <name evidence="4" type="ORF">NQ315_007570</name>
</gene>
<dbReference type="InterPro" id="IPR050541">
    <property type="entry name" value="LRR_TM_domain-containing"/>
</dbReference>
<accession>A0AAV8W7B0</accession>
<keyword evidence="2" id="KW-0732">Signal</keyword>
<protein>
    <submittedName>
        <fullName evidence="4">Uncharacterized protein</fullName>
    </submittedName>
</protein>
<dbReference type="InterPro" id="IPR001611">
    <property type="entry name" value="Leu-rich_rpt"/>
</dbReference>
<keyword evidence="5" id="KW-1185">Reference proteome</keyword>
<dbReference type="InterPro" id="IPR003591">
    <property type="entry name" value="Leu-rich_rpt_typical-subtyp"/>
</dbReference>
<dbReference type="InterPro" id="IPR032675">
    <property type="entry name" value="LRR_dom_sf"/>
</dbReference>
<evidence type="ECO:0000256" key="1">
    <source>
        <dbReference type="ARBA" id="ARBA00022614"/>
    </source>
</evidence>
<dbReference type="SUPFAM" id="SSF52058">
    <property type="entry name" value="L domain-like"/>
    <property type="match status" value="1"/>
</dbReference>
<dbReference type="Gene3D" id="3.80.10.10">
    <property type="entry name" value="Ribonuclease Inhibitor"/>
    <property type="match status" value="1"/>
</dbReference>
<comment type="caution">
    <text evidence="4">The sequence shown here is derived from an EMBL/GenBank/DDBJ whole genome shotgun (WGS) entry which is preliminary data.</text>
</comment>